<keyword evidence="4" id="KW-1185">Reference proteome</keyword>
<gene>
    <name evidence="3" type="ORF">SAMN04488124_1665</name>
</gene>
<feature type="domain" description="DUF8050" evidence="2">
    <location>
        <begin position="9"/>
        <end position="141"/>
    </location>
</feature>
<dbReference type="Pfam" id="PF26224">
    <property type="entry name" value="DUF8050"/>
    <property type="match status" value="1"/>
</dbReference>
<dbReference type="STRING" id="555875.SAMN04488124_1665"/>
<proteinExistence type="predicted"/>
<feature type="transmembrane region" description="Helical" evidence="1">
    <location>
        <begin position="63"/>
        <end position="83"/>
    </location>
</feature>
<dbReference type="Proteomes" id="UP000243250">
    <property type="component" value="Unassembled WGS sequence"/>
</dbReference>
<name>A0A1I6GXT9_9EURY</name>
<keyword evidence="1" id="KW-1133">Transmembrane helix</keyword>
<dbReference type="NCBIfam" id="TIGR04206">
    <property type="entry name" value="near_ArtA"/>
    <property type="match status" value="1"/>
</dbReference>
<evidence type="ECO:0000259" key="2">
    <source>
        <dbReference type="Pfam" id="PF26224"/>
    </source>
</evidence>
<accession>A0A1I6GXT9</accession>
<protein>
    <submittedName>
        <fullName evidence="3">TIGR04206 family protein</fullName>
    </submittedName>
</protein>
<dbReference type="InterPro" id="IPR026436">
    <property type="entry name" value="CHP04206"/>
</dbReference>
<dbReference type="AlphaFoldDB" id="A0A1I6GXT9"/>
<evidence type="ECO:0000313" key="4">
    <source>
        <dbReference type="Proteomes" id="UP000243250"/>
    </source>
</evidence>
<organism evidence="3 4">
    <name type="scientific">Halogeometricum limi</name>
    <dbReference type="NCBI Taxonomy" id="555875"/>
    <lineage>
        <taxon>Archaea</taxon>
        <taxon>Methanobacteriati</taxon>
        <taxon>Methanobacteriota</taxon>
        <taxon>Stenosarchaea group</taxon>
        <taxon>Halobacteria</taxon>
        <taxon>Halobacteriales</taxon>
        <taxon>Haloferacaceae</taxon>
        <taxon>Halogeometricum</taxon>
    </lineage>
</organism>
<evidence type="ECO:0000313" key="3">
    <source>
        <dbReference type="EMBL" id="SFR46889.1"/>
    </source>
</evidence>
<dbReference type="InterPro" id="IPR058363">
    <property type="entry name" value="DUF8050"/>
</dbReference>
<evidence type="ECO:0000256" key="1">
    <source>
        <dbReference type="SAM" id="Phobius"/>
    </source>
</evidence>
<dbReference type="EMBL" id="FOYS01000002">
    <property type="protein sequence ID" value="SFR46889.1"/>
    <property type="molecule type" value="Genomic_DNA"/>
</dbReference>
<keyword evidence="1" id="KW-0472">Membrane</keyword>
<dbReference type="OrthoDB" id="214467at2157"/>
<feature type="transmembrane region" description="Helical" evidence="1">
    <location>
        <begin position="95"/>
        <end position="115"/>
    </location>
</feature>
<sequence>MSRTPDWTVPALLSLLAVPWSVQVFTGRDATFVFAWGLLNTNPLQVTTLYDFLFVYTMGLPDYIYSWPLSVVVYLSALAFAVVGPRVGYVDRRVVAGLLAVAGVLQLTLAQGFSVQPNRTAWPLGTVVMFGVAAYVYGVGRENRSADGD</sequence>
<reference evidence="4" key="1">
    <citation type="submission" date="2016-10" db="EMBL/GenBank/DDBJ databases">
        <authorList>
            <person name="Varghese N."/>
            <person name="Submissions S."/>
        </authorList>
    </citation>
    <scope>NUCLEOTIDE SEQUENCE [LARGE SCALE GENOMIC DNA]</scope>
    <source>
        <strain evidence="4">CGMCC 1.8711</strain>
    </source>
</reference>
<dbReference type="RefSeq" id="WP_089879082.1">
    <property type="nucleotide sequence ID" value="NZ_FOYS01000002.1"/>
</dbReference>
<feature type="transmembrane region" description="Helical" evidence="1">
    <location>
        <begin position="121"/>
        <end position="140"/>
    </location>
</feature>
<keyword evidence="1" id="KW-0812">Transmembrane</keyword>